<organism evidence="2 3">
    <name type="scientific">candidate division WOR-3 bacterium JGI_Cruoil_03_51_56</name>
    <dbReference type="NCBI Taxonomy" id="1973747"/>
    <lineage>
        <taxon>Bacteria</taxon>
        <taxon>Bacteria division WOR-3</taxon>
    </lineage>
</organism>
<dbReference type="CDD" id="cd02440">
    <property type="entry name" value="AdoMet_MTases"/>
    <property type="match status" value="1"/>
</dbReference>
<proteinExistence type="predicted"/>
<feature type="transmembrane region" description="Helical" evidence="1">
    <location>
        <begin position="275"/>
        <end position="295"/>
    </location>
</feature>
<dbReference type="SUPFAM" id="SSF53335">
    <property type="entry name" value="S-adenosyl-L-methionine-dependent methyltransferases"/>
    <property type="match status" value="1"/>
</dbReference>
<evidence type="ECO:0008006" key="4">
    <source>
        <dbReference type="Google" id="ProtNLM"/>
    </source>
</evidence>
<name>A0A235BUF1_UNCW3</name>
<dbReference type="PANTHER" id="PTHR43861:SF6">
    <property type="entry name" value="METHYLTRANSFERASE TYPE 11"/>
    <property type="match status" value="1"/>
</dbReference>
<protein>
    <recommendedName>
        <fullName evidence="4">Methyltransferase domain-containing protein</fullName>
    </recommendedName>
</protein>
<accession>A0A235BUF1</accession>
<keyword evidence="1" id="KW-1133">Transmembrane helix</keyword>
<dbReference type="AlphaFoldDB" id="A0A235BUF1"/>
<dbReference type="Pfam" id="PF13489">
    <property type="entry name" value="Methyltransf_23"/>
    <property type="match status" value="1"/>
</dbReference>
<dbReference type="Gene3D" id="3.40.50.150">
    <property type="entry name" value="Vaccinia Virus protein VP39"/>
    <property type="match status" value="1"/>
</dbReference>
<dbReference type="PANTHER" id="PTHR43861">
    <property type="entry name" value="TRANS-ACONITATE 2-METHYLTRANSFERASE-RELATED"/>
    <property type="match status" value="1"/>
</dbReference>
<sequence>MNHCPLCQNASKVSHIKKHGNYDILYCSDCQLQFSNPMDDPDAAFYQQCTLYESRSTETQLEIPSDDWRYQTCLELCTPKPNQSLLDIGCGDGGFLALAQSKGFNVFGIDIDDRAIRLARSIRNLEHVKSGAWEKLQSIEGWKEFDTITLFDVLEHVSSPVSLASTVFKLLKLGGLVCITVPRLDRYPRVFDIVTDSPPHHFTLWTSNALSVLLKKVGFEEIRIIEKPLVAQDFLLHVIWRAKKLVRKTEENGSAPHGEALLDTKAKSPRAKSRIVVKLAKSLMLLALTIISWILRVSRLGRGHTLAAIARKPR</sequence>
<evidence type="ECO:0000313" key="2">
    <source>
        <dbReference type="EMBL" id="OYD15679.1"/>
    </source>
</evidence>
<evidence type="ECO:0000313" key="3">
    <source>
        <dbReference type="Proteomes" id="UP000215559"/>
    </source>
</evidence>
<keyword evidence="1" id="KW-0472">Membrane</keyword>
<comment type="caution">
    <text evidence="2">The sequence shown here is derived from an EMBL/GenBank/DDBJ whole genome shotgun (WGS) entry which is preliminary data.</text>
</comment>
<keyword evidence="1" id="KW-0812">Transmembrane</keyword>
<reference evidence="2 3" key="1">
    <citation type="submission" date="2017-07" db="EMBL/GenBank/DDBJ databases">
        <title>Recovery of genomes from metagenomes via a dereplication, aggregation, and scoring strategy.</title>
        <authorList>
            <person name="Sieber C.M."/>
            <person name="Probst A.J."/>
            <person name="Sharrar A."/>
            <person name="Thomas B.C."/>
            <person name="Hess M."/>
            <person name="Tringe S.G."/>
            <person name="Banfield J.F."/>
        </authorList>
    </citation>
    <scope>NUCLEOTIDE SEQUENCE [LARGE SCALE GENOMIC DNA]</scope>
    <source>
        <strain evidence="2">JGI_Cruoil_03_51_56</strain>
    </source>
</reference>
<dbReference type="InterPro" id="IPR029063">
    <property type="entry name" value="SAM-dependent_MTases_sf"/>
</dbReference>
<dbReference type="EMBL" id="NOZP01000089">
    <property type="protein sequence ID" value="OYD15679.1"/>
    <property type="molecule type" value="Genomic_DNA"/>
</dbReference>
<dbReference type="Proteomes" id="UP000215559">
    <property type="component" value="Unassembled WGS sequence"/>
</dbReference>
<gene>
    <name evidence="2" type="ORF">CH330_05065</name>
</gene>
<evidence type="ECO:0000256" key="1">
    <source>
        <dbReference type="SAM" id="Phobius"/>
    </source>
</evidence>